<evidence type="ECO:0000313" key="2">
    <source>
        <dbReference type="Proteomes" id="UP001336020"/>
    </source>
</evidence>
<protein>
    <submittedName>
        <fullName evidence="1">Uncharacterized protein</fullName>
    </submittedName>
</protein>
<name>A0ABU7LBM9_9NOCA</name>
<gene>
    <name evidence="1" type="ORF">Q7514_15630</name>
</gene>
<accession>A0ABU7LBM9</accession>
<dbReference type="EMBL" id="JAUTXY010000006">
    <property type="protein sequence ID" value="MEE2058951.1"/>
    <property type="molecule type" value="Genomic_DNA"/>
</dbReference>
<reference evidence="1 2" key="1">
    <citation type="submission" date="2023-07" db="EMBL/GenBank/DDBJ databases">
        <authorList>
            <person name="Girao M."/>
            <person name="Carvalho M.F."/>
        </authorList>
    </citation>
    <scope>NUCLEOTIDE SEQUENCE [LARGE SCALE GENOMIC DNA]</scope>
    <source>
        <strain evidence="1 2">YIM65754</strain>
    </source>
</reference>
<keyword evidence="2" id="KW-1185">Reference proteome</keyword>
<organism evidence="1 2">
    <name type="scientific">Rhodococcus artemisiae</name>
    <dbReference type="NCBI Taxonomy" id="714159"/>
    <lineage>
        <taxon>Bacteria</taxon>
        <taxon>Bacillati</taxon>
        <taxon>Actinomycetota</taxon>
        <taxon>Actinomycetes</taxon>
        <taxon>Mycobacteriales</taxon>
        <taxon>Nocardiaceae</taxon>
        <taxon>Rhodococcus</taxon>
    </lineage>
</organism>
<dbReference type="RefSeq" id="WP_330134179.1">
    <property type="nucleotide sequence ID" value="NZ_JAUTXY010000006.1"/>
</dbReference>
<dbReference type="Proteomes" id="UP001336020">
    <property type="component" value="Unassembled WGS sequence"/>
</dbReference>
<sequence length="165" mass="18586">MTTDYYIDTAGKVLAKCAGNDPWFPQGGEAIIHAWAEVFAESGLACEDLEAGVARAYLKAGDDGYKPLPGSIVRHAKEAYFEQLHSLPEDRRALMEEANHILQEMGIAPPDAHRFARRVALGRSTPFRLTDEQDTEFRRRMIERRHLTADPRKAIVGGYWFKGLK</sequence>
<evidence type="ECO:0000313" key="1">
    <source>
        <dbReference type="EMBL" id="MEE2058951.1"/>
    </source>
</evidence>
<proteinExistence type="predicted"/>
<comment type="caution">
    <text evidence="1">The sequence shown here is derived from an EMBL/GenBank/DDBJ whole genome shotgun (WGS) entry which is preliminary data.</text>
</comment>